<dbReference type="InterPro" id="IPR025944">
    <property type="entry name" value="Sigma_54_int_dom_CS"/>
</dbReference>
<keyword evidence="2" id="KW-0067">ATP-binding</keyword>
<dbReference type="Gene3D" id="1.10.10.60">
    <property type="entry name" value="Homeodomain-like"/>
    <property type="match status" value="1"/>
</dbReference>
<evidence type="ECO:0000259" key="7">
    <source>
        <dbReference type="PROSITE" id="PS50045"/>
    </source>
</evidence>
<dbReference type="PANTHER" id="PTHR32071:SF57">
    <property type="entry name" value="C4-DICARBOXYLATE TRANSPORT TRANSCRIPTIONAL REGULATORY PROTEIN DCTD"/>
    <property type="match status" value="1"/>
</dbReference>
<dbReference type="RefSeq" id="WP_044217597.1">
    <property type="nucleotide sequence ID" value="NZ_JBKAGJ010000001.1"/>
</dbReference>
<dbReference type="InterPro" id="IPR027417">
    <property type="entry name" value="P-loop_NTPase"/>
</dbReference>
<feature type="domain" description="Response regulatory" evidence="8">
    <location>
        <begin position="7"/>
        <end position="125"/>
    </location>
</feature>
<dbReference type="InterPro" id="IPR025943">
    <property type="entry name" value="Sigma_54_int_dom_ATP-bd_2"/>
</dbReference>
<dbReference type="EMBL" id="JPOS01000016">
    <property type="protein sequence ID" value="KGE88765.1"/>
    <property type="molecule type" value="Genomic_DNA"/>
</dbReference>
<dbReference type="GO" id="GO:0006355">
    <property type="term" value="P:regulation of DNA-templated transcription"/>
    <property type="evidence" value="ECO:0007669"/>
    <property type="project" value="InterPro"/>
</dbReference>
<dbReference type="InterPro" id="IPR058031">
    <property type="entry name" value="AAA_lid_NorR"/>
</dbReference>
<dbReference type="InterPro" id="IPR011006">
    <property type="entry name" value="CheY-like_superfamily"/>
</dbReference>
<comment type="caution">
    <text evidence="9">The sequence shown here is derived from an EMBL/GenBank/DDBJ whole genome shotgun (WGS) entry which is preliminary data.</text>
</comment>
<dbReference type="SMART" id="SM00448">
    <property type="entry name" value="REC"/>
    <property type="match status" value="1"/>
</dbReference>
<dbReference type="GO" id="GO:0005524">
    <property type="term" value="F:ATP binding"/>
    <property type="evidence" value="ECO:0007669"/>
    <property type="project" value="UniProtKB-KW"/>
</dbReference>
<evidence type="ECO:0000256" key="5">
    <source>
        <dbReference type="ARBA" id="ARBA00023163"/>
    </source>
</evidence>
<dbReference type="GO" id="GO:0043565">
    <property type="term" value="F:sequence-specific DNA binding"/>
    <property type="evidence" value="ECO:0007669"/>
    <property type="project" value="InterPro"/>
</dbReference>
<evidence type="ECO:0000259" key="8">
    <source>
        <dbReference type="PROSITE" id="PS50110"/>
    </source>
</evidence>
<dbReference type="Gene3D" id="3.40.50.300">
    <property type="entry name" value="P-loop containing nucleotide triphosphate hydrolases"/>
    <property type="match status" value="1"/>
</dbReference>
<dbReference type="Pfam" id="PF25601">
    <property type="entry name" value="AAA_lid_14"/>
    <property type="match status" value="1"/>
</dbReference>
<gene>
    <name evidence="9" type="ORF">IX84_06370</name>
</gene>
<dbReference type="Gene3D" id="3.40.50.2300">
    <property type="match status" value="1"/>
</dbReference>
<protein>
    <submittedName>
        <fullName evidence="9">Chemotaxis protein CheY</fullName>
    </submittedName>
</protein>
<dbReference type="Gene3D" id="1.10.8.60">
    <property type="match status" value="1"/>
</dbReference>
<dbReference type="Pfam" id="PF00158">
    <property type="entry name" value="Sigma54_activat"/>
    <property type="match status" value="1"/>
</dbReference>
<dbReference type="CDD" id="cd00009">
    <property type="entry name" value="AAA"/>
    <property type="match status" value="1"/>
</dbReference>
<dbReference type="InterPro" id="IPR002078">
    <property type="entry name" value="Sigma_54_int"/>
</dbReference>
<dbReference type="CDD" id="cd00156">
    <property type="entry name" value="REC"/>
    <property type="match status" value="1"/>
</dbReference>
<dbReference type="PROSITE" id="PS50110">
    <property type="entry name" value="RESPONSE_REGULATORY"/>
    <property type="match status" value="1"/>
</dbReference>
<feature type="domain" description="Sigma-54 factor interaction" evidence="7">
    <location>
        <begin position="144"/>
        <end position="373"/>
    </location>
</feature>
<dbReference type="SUPFAM" id="SSF46689">
    <property type="entry name" value="Homeodomain-like"/>
    <property type="match status" value="1"/>
</dbReference>
<keyword evidence="5" id="KW-0804">Transcription</keyword>
<dbReference type="SUPFAM" id="SSF52540">
    <property type="entry name" value="P-loop containing nucleoside triphosphate hydrolases"/>
    <property type="match status" value="1"/>
</dbReference>
<dbReference type="InterPro" id="IPR025662">
    <property type="entry name" value="Sigma_54_int_dom_ATP-bd_1"/>
</dbReference>
<dbReference type="PROSITE" id="PS50045">
    <property type="entry name" value="SIGMA54_INTERACT_4"/>
    <property type="match status" value="1"/>
</dbReference>
<dbReference type="InterPro" id="IPR009057">
    <property type="entry name" value="Homeodomain-like_sf"/>
</dbReference>
<dbReference type="AlphaFoldDB" id="A0A098S9I2"/>
<dbReference type="PROSITE" id="PS00688">
    <property type="entry name" value="SIGMA54_INTERACT_3"/>
    <property type="match status" value="1"/>
</dbReference>
<dbReference type="InterPro" id="IPR003593">
    <property type="entry name" value="AAA+_ATPase"/>
</dbReference>
<dbReference type="PRINTS" id="PR01590">
    <property type="entry name" value="HTHFIS"/>
</dbReference>
<reference evidence="9 10" key="1">
    <citation type="journal article" date="2014" name="Int. J. Syst. Evol. Microbiol.">
        <title>Phaeodactylibacter xiamenensis gen. nov., sp. nov., a member of the family Saprospiraceae isolated from the marine alga Phaeodactylum tricornutum.</title>
        <authorList>
            <person name="Chen Z.Jr."/>
            <person name="Lei X."/>
            <person name="Lai Q."/>
            <person name="Li Y."/>
            <person name="Zhang B."/>
            <person name="Zhang J."/>
            <person name="Zhang H."/>
            <person name="Yang L."/>
            <person name="Zheng W."/>
            <person name="Tian Y."/>
            <person name="Yu Z."/>
            <person name="Xu H.Jr."/>
            <person name="Zheng T."/>
        </authorList>
    </citation>
    <scope>NUCLEOTIDE SEQUENCE [LARGE SCALE GENOMIC DNA]</scope>
    <source>
        <strain evidence="9 10">KD52</strain>
    </source>
</reference>
<evidence type="ECO:0000256" key="1">
    <source>
        <dbReference type="ARBA" id="ARBA00022741"/>
    </source>
</evidence>
<dbReference type="PROSITE" id="PS00676">
    <property type="entry name" value="SIGMA54_INTERACT_2"/>
    <property type="match status" value="1"/>
</dbReference>
<name>A0A098S9I2_9BACT</name>
<sequence>MKPNSAHILIIDDDEAVCVSMKLLLKRAGYSTASINRPQDMEEAMAKTLPHLILLDMNFTIDTSGRQGLRVLQQLQAKHPEIPVVLMTAWATVQLAVEGMKLGARDFIAKPWDNKALLKTIKTLLDLQTPADEPTPSNVGFEHIVGEDPAFLETLAVAKRISPTDASVLILGESGTGKEVLAEAIHYQSERQQAPFVRVNLGGISSSLFESELFGHKKGAFTDAIAEREGRFAKANGGSIFLDEIGDLPLPNQVKLLRVLQEKTFEPLGSSETLRVDCRVISATNKDLSAMVAEGTFREDLFYRINLIKLTLPPLRDRPGDIPLLADHFLATFKRNYQRPELHLSPGAKKWLRQQRFPGNIRELRNLIERSVLVSGTAALEAADLQQLYQPATGQLQGGLPLPEVGKASLEEMEVEMIRRTLRHHDGNITLVAQDLGLTRSAVYRRLQKYGIPYAT</sequence>
<dbReference type="InterPro" id="IPR002197">
    <property type="entry name" value="HTH_Fis"/>
</dbReference>
<dbReference type="Proteomes" id="UP000029736">
    <property type="component" value="Unassembled WGS sequence"/>
</dbReference>
<feature type="modified residue" description="4-aspartylphosphate" evidence="6">
    <location>
        <position position="56"/>
    </location>
</feature>
<keyword evidence="4" id="KW-0238">DNA-binding</keyword>
<evidence type="ECO:0000256" key="6">
    <source>
        <dbReference type="PROSITE-ProRule" id="PRU00169"/>
    </source>
</evidence>
<dbReference type="InterPro" id="IPR001789">
    <property type="entry name" value="Sig_transdc_resp-reg_receiver"/>
</dbReference>
<keyword evidence="10" id="KW-1185">Reference proteome</keyword>
<dbReference type="OrthoDB" id="9767106at2"/>
<dbReference type="SMART" id="SM00382">
    <property type="entry name" value="AAA"/>
    <property type="match status" value="1"/>
</dbReference>
<dbReference type="Pfam" id="PF00072">
    <property type="entry name" value="Response_reg"/>
    <property type="match status" value="1"/>
</dbReference>
<evidence type="ECO:0000256" key="2">
    <source>
        <dbReference type="ARBA" id="ARBA00022840"/>
    </source>
</evidence>
<evidence type="ECO:0000256" key="3">
    <source>
        <dbReference type="ARBA" id="ARBA00023015"/>
    </source>
</evidence>
<keyword evidence="6" id="KW-0597">Phosphoprotein</keyword>
<accession>A0A098S9I2</accession>
<evidence type="ECO:0000313" key="9">
    <source>
        <dbReference type="EMBL" id="KGE88765.1"/>
    </source>
</evidence>
<dbReference type="SUPFAM" id="SSF52172">
    <property type="entry name" value="CheY-like"/>
    <property type="match status" value="1"/>
</dbReference>
<keyword evidence="1" id="KW-0547">Nucleotide-binding</keyword>
<evidence type="ECO:0000313" key="10">
    <source>
        <dbReference type="Proteomes" id="UP000029736"/>
    </source>
</evidence>
<evidence type="ECO:0000256" key="4">
    <source>
        <dbReference type="ARBA" id="ARBA00023125"/>
    </source>
</evidence>
<organism evidence="9 10">
    <name type="scientific">Phaeodactylibacter xiamenensis</name>
    <dbReference type="NCBI Taxonomy" id="1524460"/>
    <lineage>
        <taxon>Bacteria</taxon>
        <taxon>Pseudomonadati</taxon>
        <taxon>Bacteroidota</taxon>
        <taxon>Saprospiria</taxon>
        <taxon>Saprospirales</taxon>
        <taxon>Haliscomenobacteraceae</taxon>
        <taxon>Phaeodactylibacter</taxon>
    </lineage>
</organism>
<dbReference type="GO" id="GO:0000160">
    <property type="term" value="P:phosphorelay signal transduction system"/>
    <property type="evidence" value="ECO:0007669"/>
    <property type="project" value="InterPro"/>
</dbReference>
<dbReference type="STRING" id="1524460.IX84_06370"/>
<keyword evidence="3" id="KW-0805">Transcription regulation</keyword>
<dbReference type="FunFam" id="3.40.50.300:FF:000006">
    <property type="entry name" value="DNA-binding transcriptional regulator NtrC"/>
    <property type="match status" value="1"/>
</dbReference>
<dbReference type="PANTHER" id="PTHR32071">
    <property type="entry name" value="TRANSCRIPTIONAL REGULATORY PROTEIN"/>
    <property type="match status" value="1"/>
</dbReference>
<proteinExistence type="predicted"/>
<dbReference type="Pfam" id="PF02954">
    <property type="entry name" value="HTH_8"/>
    <property type="match status" value="1"/>
</dbReference>
<dbReference type="PROSITE" id="PS00675">
    <property type="entry name" value="SIGMA54_INTERACT_1"/>
    <property type="match status" value="1"/>
</dbReference>